<evidence type="ECO:0000259" key="1">
    <source>
        <dbReference type="PROSITE" id="PS50943"/>
    </source>
</evidence>
<dbReference type="SMART" id="SM00530">
    <property type="entry name" value="HTH_XRE"/>
    <property type="match status" value="1"/>
</dbReference>
<dbReference type="Proteomes" id="UP000001402">
    <property type="component" value="Chromosome"/>
</dbReference>
<evidence type="ECO:0000313" key="3">
    <source>
        <dbReference type="Proteomes" id="UP000001402"/>
    </source>
</evidence>
<dbReference type="PROSITE" id="PS50943">
    <property type="entry name" value="HTH_CROC1"/>
    <property type="match status" value="1"/>
</dbReference>
<dbReference type="EMBL" id="CP002418">
    <property type="protein sequence ID" value="ADU44091.1"/>
    <property type="molecule type" value="Genomic_DNA"/>
</dbReference>
<dbReference type="GO" id="GO:0003677">
    <property type="term" value="F:DNA binding"/>
    <property type="evidence" value="ECO:0007669"/>
    <property type="project" value="InterPro"/>
</dbReference>
<protein>
    <submittedName>
        <fullName evidence="2">Helix-turn-helix domain protein</fullName>
    </submittedName>
</protein>
<dbReference type="CDD" id="cd00093">
    <property type="entry name" value="HTH_XRE"/>
    <property type="match status" value="1"/>
</dbReference>
<feature type="domain" description="HTH cro/C1-type" evidence="1">
    <location>
        <begin position="16"/>
        <end position="70"/>
    </location>
</feature>
<dbReference type="STRING" id="652103.Rpdx1_2500"/>
<dbReference type="Gene3D" id="1.10.260.40">
    <property type="entry name" value="lambda repressor-like DNA-binding domains"/>
    <property type="match status" value="1"/>
</dbReference>
<dbReference type="InterPro" id="IPR010982">
    <property type="entry name" value="Lambda_DNA-bd_dom_sf"/>
</dbReference>
<proteinExistence type="predicted"/>
<sequence length="100" mass="11162">MARKDGDSSRRRRHFIREWREFRGLTQIELADMLNMTSASISRIESLKQGYTQNFLEACADALGTHPGVLLMRAPTAADAFLPDPAASPPSLPVRHGRVK</sequence>
<dbReference type="KEGG" id="rpx:Rpdx1_2500"/>
<reference evidence="2" key="1">
    <citation type="submission" date="2010-12" db="EMBL/GenBank/DDBJ databases">
        <title>Complete sequence of Rhodopseudomonas palustris DX-1.</title>
        <authorList>
            <consortium name="US DOE Joint Genome Institute"/>
            <person name="Lucas S."/>
            <person name="Copeland A."/>
            <person name="Lapidus A."/>
            <person name="Cheng J.-F."/>
            <person name="Goodwin L."/>
            <person name="Pitluck S."/>
            <person name="Misra M."/>
            <person name="Chertkov O."/>
            <person name="Detter J.C."/>
            <person name="Han C."/>
            <person name="Tapia R."/>
            <person name="Land M."/>
            <person name="Hauser L."/>
            <person name="Kyrpides N."/>
            <person name="Ivanova N."/>
            <person name="Ovchinnikova G."/>
            <person name="Logan B."/>
            <person name="Oda Y."/>
            <person name="Harwood C."/>
            <person name="Woyke T."/>
        </authorList>
    </citation>
    <scope>NUCLEOTIDE SEQUENCE [LARGE SCALE GENOMIC DNA]</scope>
    <source>
        <strain evidence="2">DX-1</strain>
    </source>
</reference>
<dbReference type="Pfam" id="PF01381">
    <property type="entry name" value="HTH_3"/>
    <property type="match status" value="1"/>
</dbReference>
<dbReference type="SUPFAM" id="SSF47413">
    <property type="entry name" value="lambda repressor-like DNA-binding domains"/>
    <property type="match status" value="1"/>
</dbReference>
<dbReference type="AlphaFoldDB" id="E6VFJ9"/>
<gene>
    <name evidence="2" type="ordered locus">Rpdx1_2500</name>
</gene>
<evidence type="ECO:0000313" key="2">
    <source>
        <dbReference type="EMBL" id="ADU44091.1"/>
    </source>
</evidence>
<organism evidence="2 3">
    <name type="scientific">Rhodopseudomonas palustris (strain DX-1)</name>
    <dbReference type="NCBI Taxonomy" id="652103"/>
    <lineage>
        <taxon>Bacteria</taxon>
        <taxon>Pseudomonadati</taxon>
        <taxon>Pseudomonadota</taxon>
        <taxon>Alphaproteobacteria</taxon>
        <taxon>Hyphomicrobiales</taxon>
        <taxon>Nitrobacteraceae</taxon>
        <taxon>Rhodopseudomonas</taxon>
    </lineage>
</organism>
<accession>E6VFJ9</accession>
<dbReference type="InterPro" id="IPR001387">
    <property type="entry name" value="Cro/C1-type_HTH"/>
</dbReference>
<name>E6VFJ9_RHOPX</name>
<dbReference type="HOGENOM" id="CLU_2303853_0_0_5"/>